<accession>A0ABP7YM47</accession>
<protein>
    <recommendedName>
        <fullName evidence="5">Outer membrane protein with beta-barrel domain</fullName>
    </recommendedName>
</protein>
<evidence type="ECO:0000256" key="2">
    <source>
        <dbReference type="SAM" id="Phobius"/>
    </source>
</evidence>
<feature type="region of interest" description="Disordered" evidence="1">
    <location>
        <begin position="85"/>
        <end position="109"/>
    </location>
</feature>
<dbReference type="Proteomes" id="UP001500101">
    <property type="component" value="Unassembled WGS sequence"/>
</dbReference>
<keyword evidence="2" id="KW-0472">Membrane</keyword>
<evidence type="ECO:0000313" key="4">
    <source>
        <dbReference type="Proteomes" id="UP001500101"/>
    </source>
</evidence>
<keyword evidence="2" id="KW-1133">Transmembrane helix</keyword>
<proteinExistence type="predicted"/>
<evidence type="ECO:0000313" key="3">
    <source>
        <dbReference type="EMBL" id="GAA4138272.1"/>
    </source>
</evidence>
<dbReference type="EMBL" id="BAAAZI010000006">
    <property type="protein sequence ID" value="GAA4138272.1"/>
    <property type="molecule type" value="Genomic_DNA"/>
</dbReference>
<reference evidence="4" key="1">
    <citation type="journal article" date="2019" name="Int. J. Syst. Evol. Microbiol.">
        <title>The Global Catalogue of Microorganisms (GCM) 10K type strain sequencing project: providing services to taxonomists for standard genome sequencing and annotation.</title>
        <authorList>
            <consortium name="The Broad Institute Genomics Platform"/>
            <consortium name="The Broad Institute Genome Sequencing Center for Infectious Disease"/>
            <person name="Wu L."/>
            <person name="Ma J."/>
        </authorList>
    </citation>
    <scope>NUCLEOTIDE SEQUENCE [LARGE SCALE GENOMIC DNA]</scope>
    <source>
        <strain evidence="4">JCM 16704</strain>
    </source>
</reference>
<evidence type="ECO:0008006" key="5">
    <source>
        <dbReference type="Google" id="ProtNLM"/>
    </source>
</evidence>
<sequence>MEKRNKQDIVDQIIEQLKAAEDLPYKEGAWEKFQETHNPSAIKKNRAYYWAASAAAVLLVGAFAIQQYSKDKLPTNDPNQTIVMQDPVNSSSTQQNTNEGIEQNSITKEIPTSLNPGVITNGNEQQVIAQVNATNQGIIANQSSTSSNGMFEAQTGLHTITSKIANPKYFELKNPVISTQISSLKNDNQLKPIGDSRIVSTLASSNQQLGNSAISGQEPQFQNKRFNFGERFDLGVFVSPNSTNDKFNFGGGVLVAYNVTKNIAVRTGLAFNRYEAGAMRDPIANQDIPVAASKESIQKYNQNSFLQANASNAVILPNINAISGAVQAIEIPVDVKLKTNSGFYASTGLTYSAVTKQERFTHYIENSNSEVFPNGMPADDKGVERAVKQVSKSIRTEEPNVSTNGFGGFMNLSIGKEVKMKKSFSISVEPYLKLPVGNFKRADMNYTNGGLRIITNF</sequence>
<name>A0ABP7YM47_9SPHI</name>
<dbReference type="RefSeq" id="WP_344674030.1">
    <property type="nucleotide sequence ID" value="NZ_BAAAZI010000006.1"/>
</dbReference>
<feature type="transmembrane region" description="Helical" evidence="2">
    <location>
        <begin position="47"/>
        <end position="65"/>
    </location>
</feature>
<organism evidence="3 4">
    <name type="scientific">Sphingobacterium kyonggiense</name>
    <dbReference type="NCBI Taxonomy" id="714075"/>
    <lineage>
        <taxon>Bacteria</taxon>
        <taxon>Pseudomonadati</taxon>
        <taxon>Bacteroidota</taxon>
        <taxon>Sphingobacteriia</taxon>
        <taxon>Sphingobacteriales</taxon>
        <taxon>Sphingobacteriaceae</taxon>
        <taxon>Sphingobacterium</taxon>
    </lineage>
</organism>
<keyword evidence="2" id="KW-0812">Transmembrane</keyword>
<keyword evidence="4" id="KW-1185">Reference proteome</keyword>
<comment type="caution">
    <text evidence="3">The sequence shown here is derived from an EMBL/GenBank/DDBJ whole genome shotgun (WGS) entry which is preliminary data.</text>
</comment>
<gene>
    <name evidence="3" type="ORF">GCM10022216_15260</name>
</gene>
<evidence type="ECO:0000256" key="1">
    <source>
        <dbReference type="SAM" id="MobiDB-lite"/>
    </source>
</evidence>